<comment type="subcellular location">
    <subcellularLocation>
        <location evidence="1">Cytoplasm</location>
        <location evidence="1">Cytoskeleton</location>
        <location evidence="1">Flagellum axoneme</location>
    </subcellularLocation>
    <subcellularLocation>
        <location evidence="8">Cytoplasm</location>
        <location evidence="8">Cytoskeleton</location>
        <location evidence="8">Flagellum basal body</location>
    </subcellularLocation>
</comment>
<evidence type="ECO:0000256" key="7">
    <source>
        <dbReference type="ARBA" id="ARBA00023273"/>
    </source>
</evidence>
<comment type="similarity">
    <text evidence="9">Belongs to the DRC2 family.</text>
</comment>
<reference evidence="15" key="1">
    <citation type="journal article" date="2006" name="PLoS Biol.">
        <title>Macronuclear genome sequence of the ciliate Tetrahymena thermophila, a model eukaryote.</title>
        <authorList>
            <person name="Eisen J.A."/>
            <person name="Coyne R.S."/>
            <person name="Wu M."/>
            <person name="Wu D."/>
            <person name="Thiagarajan M."/>
            <person name="Wortman J.R."/>
            <person name="Badger J.H."/>
            <person name="Ren Q."/>
            <person name="Amedeo P."/>
            <person name="Jones K.M."/>
            <person name="Tallon L.J."/>
            <person name="Delcher A.L."/>
            <person name="Salzberg S.L."/>
            <person name="Silva J.C."/>
            <person name="Haas B.J."/>
            <person name="Majoros W.H."/>
            <person name="Farzad M."/>
            <person name="Carlton J.M."/>
            <person name="Smith R.K. Jr."/>
            <person name="Garg J."/>
            <person name="Pearlman R.E."/>
            <person name="Karrer K.M."/>
            <person name="Sun L."/>
            <person name="Manning G."/>
            <person name="Elde N.C."/>
            <person name="Turkewitz A.P."/>
            <person name="Asai D.J."/>
            <person name="Wilkes D.E."/>
            <person name="Wang Y."/>
            <person name="Cai H."/>
            <person name="Collins K."/>
            <person name="Stewart B.A."/>
            <person name="Lee S.R."/>
            <person name="Wilamowska K."/>
            <person name="Weinberg Z."/>
            <person name="Ruzzo W.L."/>
            <person name="Wloga D."/>
            <person name="Gaertig J."/>
            <person name="Frankel J."/>
            <person name="Tsao C.-C."/>
            <person name="Gorovsky M.A."/>
            <person name="Keeling P.J."/>
            <person name="Waller R.F."/>
            <person name="Patron N.J."/>
            <person name="Cherry J.M."/>
            <person name="Stover N.A."/>
            <person name="Krieger C.J."/>
            <person name="del Toro C."/>
            <person name="Ryder H.F."/>
            <person name="Williamson S.C."/>
            <person name="Barbeau R.A."/>
            <person name="Hamilton E.P."/>
            <person name="Orias E."/>
        </authorList>
    </citation>
    <scope>NUCLEOTIDE SEQUENCE [LARGE SCALE GENOMIC DNA]</scope>
    <source>
        <strain evidence="15">SB210</strain>
    </source>
</reference>
<gene>
    <name evidence="14" type="ORF">TTHERM_00971830</name>
</gene>
<dbReference type="PDB" id="8TEK">
    <property type="method" value="EM"/>
    <property type="resolution" value="3.60 A"/>
    <property type="chains" value="B=1-506"/>
</dbReference>
<evidence type="ECO:0000256" key="3">
    <source>
        <dbReference type="ARBA" id="ARBA00022846"/>
    </source>
</evidence>
<evidence type="ECO:0000256" key="1">
    <source>
        <dbReference type="ARBA" id="ARBA00004611"/>
    </source>
</evidence>
<dbReference type="EMDB" id="EMD-41189"/>
<evidence type="ECO:0000256" key="2">
    <source>
        <dbReference type="ARBA" id="ARBA00022490"/>
    </source>
</evidence>
<dbReference type="InParanoid" id="Q24DJ0"/>
<dbReference type="GO" id="GO:0005858">
    <property type="term" value="C:axonemal dynein complex"/>
    <property type="evidence" value="ECO:0007669"/>
    <property type="project" value="InterPro"/>
</dbReference>
<dbReference type="GeneID" id="7834168"/>
<dbReference type="HOGENOM" id="CLU_026536_3_0_1"/>
<evidence type="ECO:0000256" key="9">
    <source>
        <dbReference type="ARBA" id="ARBA00038424"/>
    </source>
</evidence>
<feature type="coiled-coil region" evidence="12">
    <location>
        <begin position="290"/>
        <end position="342"/>
    </location>
</feature>
<evidence type="ECO:0000256" key="11">
    <source>
        <dbReference type="ARBA" id="ARBA00045865"/>
    </source>
</evidence>
<keyword evidence="3" id="KW-0282">Flagellum</keyword>
<keyword evidence="15" id="KW-1185">Reference proteome</keyword>
<reference evidence="16 17" key="2">
    <citation type="journal article" date="2023" name="Nat. Commun.">
        <title>Integrated modeling of the Nexin-dynein regulatory complex reveals its regulatory mechanism.</title>
        <authorList>
            <person name="Ghanaeian A."/>
            <person name="Majhi S."/>
            <person name="McCafferty C.L."/>
            <person name="Nami B."/>
            <person name="Black C.S."/>
            <person name="Yang S.K."/>
            <person name="Legal T."/>
            <person name="Papoulas O."/>
            <person name="Janowska M."/>
            <person name="Valente-Paterno M."/>
            <person name="Marcotte E.M."/>
            <person name="Wloga D."/>
            <person name="Bui K.H."/>
        </authorList>
    </citation>
    <scope>STRUCTURE BY ELECTRON MICROSCOPY (3.60 ANGSTROMS)</scope>
</reference>
<dbReference type="PDB" id="8TID">
    <property type="method" value="EM"/>
    <property type="resolution" value="3.60 A"/>
    <property type="chains" value="B=1-506"/>
</dbReference>
<dbReference type="OMA" id="WEYLDLF"/>
<evidence type="ECO:0000313" key="15">
    <source>
        <dbReference type="Proteomes" id="UP000009168"/>
    </source>
</evidence>
<evidence type="ECO:0000256" key="8">
    <source>
        <dbReference type="ARBA" id="ARBA00037841"/>
    </source>
</evidence>
<dbReference type="SMR" id="Q24DJ0"/>
<dbReference type="GO" id="GO:0060285">
    <property type="term" value="P:cilium-dependent cell motility"/>
    <property type="evidence" value="ECO:0007669"/>
    <property type="project" value="TreeGrafter"/>
</dbReference>
<dbReference type="EMDB" id="EMD-41251"/>
<dbReference type="KEGG" id="tet:TTHERM_00971830"/>
<sequence length="506" mass="60485">MALLGKTLKGRSTRPGGIPQKRNIKWRQLAKNQEEFDQLKQLAKMKREGLKARIKDEQKVVTFNKKKLITYWRKIMRIAKTEQLKNEIDIYSQNNQRELDSKEAFIQMLDKNLDEAEDQFQIALRNHLIHIENLMQLQEARMRGLAEEFNRDVNILETEFDLEREEMVKTHKTQLKELEDMIETVKEEDKKKTEEAQNEFSQFKEETKNKNLEETNVMKIILETKQTKYYTELEQMNSKFQSDTSNKVKDHQFYHAHNKNRKQEIDRYLRTISSKKAKIDLMKLKILQHCKEFNARNSALKKEKENISRNYHELKLKMQKFREEESRRLKELSNNSRNAVLKLREYCALGEKILKTAELCRRLETEKEKVLPFYESSVDEDQIPEQLKNEFEHLKKEDAEEYAYLNNFYKRYNKVLLDKLAIEKQKENLQRDNQLLKSLLKQYLDGISLNDDVLKNENNPLLVVNHKFNLGKMPVEKIENKTVIEGVFEVRNTSHQLQGQRAPPFQ</sequence>
<evidence type="ECO:0007829" key="16">
    <source>
        <dbReference type="PDB" id="8TEK"/>
    </source>
</evidence>
<dbReference type="PANTHER" id="PTHR21625">
    <property type="entry name" value="NYD-SP28 PROTEIN"/>
    <property type="match status" value="1"/>
</dbReference>
<dbReference type="AlphaFoldDB" id="Q24DJ0"/>
<feature type="domain" description="Dynein regulatory complex protein 1/2 N-terminal" evidence="13">
    <location>
        <begin position="37"/>
        <end position="129"/>
    </location>
</feature>
<proteinExistence type="evidence at protein level"/>
<keyword evidence="5" id="KW-0969">Cilium</keyword>
<name>Q24DJ0_TETTS</name>
<dbReference type="InterPro" id="IPR039750">
    <property type="entry name" value="DRC1/DRC2"/>
</dbReference>
<keyword evidence="2" id="KW-0963">Cytoplasm</keyword>
<dbReference type="GO" id="GO:0070286">
    <property type="term" value="P:axonemal dynein complex assembly"/>
    <property type="evidence" value="ECO:0007669"/>
    <property type="project" value="InterPro"/>
</dbReference>
<dbReference type="InterPro" id="IPR039505">
    <property type="entry name" value="DRC1/2_N"/>
</dbReference>
<evidence type="ECO:0000256" key="6">
    <source>
        <dbReference type="ARBA" id="ARBA00023212"/>
    </source>
</evidence>
<dbReference type="GO" id="GO:0003352">
    <property type="term" value="P:regulation of cilium movement"/>
    <property type="evidence" value="ECO:0007669"/>
    <property type="project" value="TreeGrafter"/>
</dbReference>
<dbReference type="EMBL" id="GG662319">
    <property type="protein sequence ID" value="EAS05858.1"/>
    <property type="molecule type" value="Genomic_DNA"/>
</dbReference>
<organism evidence="14 15">
    <name type="scientific">Tetrahymena thermophila (strain SB210)</name>
    <dbReference type="NCBI Taxonomy" id="312017"/>
    <lineage>
        <taxon>Eukaryota</taxon>
        <taxon>Sar</taxon>
        <taxon>Alveolata</taxon>
        <taxon>Ciliophora</taxon>
        <taxon>Intramacronucleata</taxon>
        <taxon>Oligohymenophorea</taxon>
        <taxon>Hymenostomatida</taxon>
        <taxon>Tetrahymenina</taxon>
        <taxon>Tetrahymenidae</taxon>
        <taxon>Tetrahymena</taxon>
    </lineage>
</organism>
<evidence type="ECO:0007829" key="17">
    <source>
        <dbReference type="PDB" id="8TH8"/>
    </source>
</evidence>
<dbReference type="STRING" id="312017.Q24DJ0"/>
<evidence type="ECO:0000313" key="14">
    <source>
        <dbReference type="EMBL" id="EAS05858.1"/>
    </source>
</evidence>
<dbReference type="eggNOG" id="ENOG502QQDD">
    <property type="taxonomic scope" value="Eukaryota"/>
</dbReference>
<dbReference type="EMDB" id="EMD-41284"/>
<accession>Q24DJ0</accession>
<keyword evidence="6" id="KW-0206">Cytoskeleton</keyword>
<dbReference type="RefSeq" id="XP_001026103.1">
    <property type="nucleotide sequence ID" value="XM_001026103.3"/>
</dbReference>
<evidence type="ECO:0000259" key="13">
    <source>
        <dbReference type="Pfam" id="PF14772"/>
    </source>
</evidence>
<dbReference type="OrthoDB" id="305196at2759"/>
<evidence type="ECO:0000256" key="12">
    <source>
        <dbReference type="SAM" id="Coils"/>
    </source>
</evidence>
<evidence type="ECO:0000256" key="5">
    <source>
        <dbReference type="ARBA" id="ARBA00023069"/>
    </source>
</evidence>
<feature type="coiled-coil region" evidence="12">
    <location>
        <begin position="99"/>
        <end position="206"/>
    </location>
</feature>
<keyword evidence="4 12" id="KW-0175">Coiled coil</keyword>
<dbReference type="PDB" id="8TH8">
    <property type="method" value="EM"/>
    <property type="resolution" value="7.40 A"/>
    <property type="chains" value="B=1-506"/>
</dbReference>
<evidence type="ECO:0000256" key="4">
    <source>
        <dbReference type="ARBA" id="ARBA00023054"/>
    </source>
</evidence>
<protein>
    <recommendedName>
        <fullName evidence="10">Dynein regulatory complex subunit 2</fullName>
    </recommendedName>
</protein>
<dbReference type="Pfam" id="PF14772">
    <property type="entry name" value="NYD-SP28"/>
    <property type="match status" value="1"/>
</dbReference>
<evidence type="ECO:0000256" key="10">
    <source>
        <dbReference type="ARBA" id="ARBA00040899"/>
    </source>
</evidence>
<dbReference type="PANTHER" id="PTHR21625:SF0">
    <property type="entry name" value="DYNEIN REGULATORY COMPLEX SUBUNIT 2"/>
    <property type="match status" value="1"/>
</dbReference>
<dbReference type="FunCoup" id="Q24DJ0">
    <property type="interactions" value="7"/>
</dbReference>
<keyword evidence="16 17" id="KW-0002">3D-structure</keyword>
<dbReference type="Proteomes" id="UP000009168">
    <property type="component" value="Unassembled WGS sequence"/>
</dbReference>
<comment type="function">
    <text evidence="11">Component of the nexin-dynein regulatory complex (N-DRC), a key regulator of ciliary/flagellar motility which maintains the alignment and integrity of the distal axoneme and regulates microtubule sliding in motile axonemes. Plays a critical role in the assembly of N-DRC and also stabilizes the assembly of multiple inner dynein arms and radial spokes. Coassembles with DRC1 to form a central scaffold needed for assembly of the N-DRC and its attachment to the outer doublet microtubules.</text>
</comment>
<keyword evidence="7" id="KW-0966">Cell projection</keyword>